<name>B4VP90_9CYAN</name>
<dbReference type="HOGENOM" id="CLU_2842234_0_0_3"/>
<evidence type="ECO:0000313" key="1">
    <source>
        <dbReference type="EMBL" id="EDX76086.1"/>
    </source>
</evidence>
<proteinExistence type="predicted"/>
<keyword evidence="2" id="KW-1185">Reference proteome</keyword>
<protein>
    <submittedName>
        <fullName evidence="1">Uncharacterized protein</fullName>
    </submittedName>
</protein>
<gene>
    <name evidence="1" type="ORF">MC7420_5520</name>
</gene>
<organism evidence="1 2">
    <name type="scientific">Coleofasciculus chthonoplastes PCC 7420</name>
    <dbReference type="NCBI Taxonomy" id="118168"/>
    <lineage>
        <taxon>Bacteria</taxon>
        <taxon>Bacillati</taxon>
        <taxon>Cyanobacteriota</taxon>
        <taxon>Cyanophyceae</taxon>
        <taxon>Coleofasciculales</taxon>
        <taxon>Coleofasciculaceae</taxon>
        <taxon>Coleofasciculus</taxon>
    </lineage>
</organism>
<evidence type="ECO:0000313" key="2">
    <source>
        <dbReference type="Proteomes" id="UP000003835"/>
    </source>
</evidence>
<sequence length="65" mass="7484">MSYNTHSTRDWVSYLQTEAANVLSMIDAVNATLKNALRWLYFLILFQSGKFDFGVINISTILHNE</sequence>
<dbReference type="AlphaFoldDB" id="B4VP90"/>
<reference evidence="1 2" key="1">
    <citation type="submission" date="2008-07" db="EMBL/GenBank/DDBJ databases">
        <authorList>
            <person name="Tandeau de Marsac N."/>
            <person name="Ferriera S."/>
            <person name="Johnson J."/>
            <person name="Kravitz S."/>
            <person name="Beeson K."/>
            <person name="Sutton G."/>
            <person name="Rogers Y.-H."/>
            <person name="Friedman R."/>
            <person name="Frazier M."/>
            <person name="Venter J.C."/>
        </authorList>
    </citation>
    <scope>NUCLEOTIDE SEQUENCE [LARGE SCALE GENOMIC DNA]</scope>
    <source>
        <strain evidence="1 2">PCC 7420</strain>
    </source>
</reference>
<dbReference type="Proteomes" id="UP000003835">
    <property type="component" value="Unassembled WGS sequence"/>
</dbReference>
<dbReference type="EMBL" id="DS989847">
    <property type="protein sequence ID" value="EDX76086.1"/>
    <property type="molecule type" value="Genomic_DNA"/>
</dbReference>
<accession>B4VP90</accession>